<sequence>MTDLLEELFESELTRNRLEFSRAPEADQRQQALDACYSRIHAALGLEFLDRLNDLEAEAAYHERLVCFRHGFRLALRLVLEAGG</sequence>
<organism evidence="1 2">
    <name type="scientific">Pseudoflavonifractor intestinihominis</name>
    <dbReference type="NCBI Taxonomy" id="3133171"/>
    <lineage>
        <taxon>Bacteria</taxon>
        <taxon>Bacillati</taxon>
        <taxon>Bacillota</taxon>
        <taxon>Clostridia</taxon>
        <taxon>Eubacteriales</taxon>
        <taxon>Oscillospiraceae</taxon>
        <taxon>Pseudoflavonifractor</taxon>
    </lineage>
</organism>
<comment type="caution">
    <text evidence="1">The sequence shown here is derived from an EMBL/GenBank/DDBJ whole genome shotgun (WGS) entry which is preliminary data.</text>
</comment>
<dbReference type="Pfam" id="PF20648">
    <property type="entry name" value="DUF6809"/>
    <property type="match status" value="1"/>
</dbReference>
<protein>
    <submittedName>
        <fullName evidence="1">DUF6809 family protein</fullName>
    </submittedName>
</protein>
<evidence type="ECO:0000313" key="1">
    <source>
        <dbReference type="EMBL" id="MEQ2444499.1"/>
    </source>
</evidence>
<accession>A0ABV1EB08</accession>
<proteinExistence type="predicted"/>
<name>A0ABV1EB08_9FIRM</name>
<dbReference type="Proteomes" id="UP001464378">
    <property type="component" value="Unassembled WGS sequence"/>
</dbReference>
<keyword evidence="2" id="KW-1185">Reference proteome</keyword>
<evidence type="ECO:0000313" key="2">
    <source>
        <dbReference type="Proteomes" id="UP001464378"/>
    </source>
</evidence>
<dbReference type="EMBL" id="JBBMFK010000026">
    <property type="protein sequence ID" value="MEQ2444499.1"/>
    <property type="molecule type" value="Genomic_DNA"/>
</dbReference>
<reference evidence="1 2" key="1">
    <citation type="submission" date="2024-03" db="EMBL/GenBank/DDBJ databases">
        <title>Human intestinal bacterial collection.</title>
        <authorList>
            <person name="Pauvert C."/>
            <person name="Hitch T.C.A."/>
            <person name="Clavel T."/>
        </authorList>
    </citation>
    <scope>NUCLEOTIDE SEQUENCE [LARGE SCALE GENOMIC DNA]</scope>
    <source>
        <strain evidence="1 2">CLA-AP-H29</strain>
    </source>
</reference>
<dbReference type="RefSeq" id="WP_294521129.1">
    <property type="nucleotide sequence ID" value="NZ_JBBMFK010000026.1"/>
</dbReference>
<dbReference type="InterPro" id="IPR049215">
    <property type="entry name" value="DUF6809"/>
</dbReference>
<gene>
    <name evidence="1" type="ORF">WMO64_13615</name>
</gene>